<gene>
    <name evidence="1" type="ORF">CTI12_AA241530</name>
</gene>
<organism evidence="1 2">
    <name type="scientific">Artemisia annua</name>
    <name type="common">Sweet wormwood</name>
    <dbReference type="NCBI Taxonomy" id="35608"/>
    <lineage>
        <taxon>Eukaryota</taxon>
        <taxon>Viridiplantae</taxon>
        <taxon>Streptophyta</taxon>
        <taxon>Embryophyta</taxon>
        <taxon>Tracheophyta</taxon>
        <taxon>Spermatophyta</taxon>
        <taxon>Magnoliopsida</taxon>
        <taxon>eudicotyledons</taxon>
        <taxon>Gunneridae</taxon>
        <taxon>Pentapetalae</taxon>
        <taxon>asterids</taxon>
        <taxon>campanulids</taxon>
        <taxon>Asterales</taxon>
        <taxon>Asteraceae</taxon>
        <taxon>Asteroideae</taxon>
        <taxon>Anthemideae</taxon>
        <taxon>Artemisiinae</taxon>
        <taxon>Artemisia</taxon>
    </lineage>
</organism>
<dbReference type="EMBL" id="PKPP01002403">
    <property type="protein sequence ID" value="PWA75485.1"/>
    <property type="molecule type" value="Genomic_DNA"/>
</dbReference>
<reference evidence="1 2" key="1">
    <citation type="journal article" date="2018" name="Mol. Plant">
        <title>The genome of Artemisia annua provides insight into the evolution of Asteraceae family and artemisinin biosynthesis.</title>
        <authorList>
            <person name="Shen Q."/>
            <person name="Zhang L."/>
            <person name="Liao Z."/>
            <person name="Wang S."/>
            <person name="Yan T."/>
            <person name="Shi P."/>
            <person name="Liu M."/>
            <person name="Fu X."/>
            <person name="Pan Q."/>
            <person name="Wang Y."/>
            <person name="Lv Z."/>
            <person name="Lu X."/>
            <person name="Zhang F."/>
            <person name="Jiang W."/>
            <person name="Ma Y."/>
            <person name="Chen M."/>
            <person name="Hao X."/>
            <person name="Li L."/>
            <person name="Tang Y."/>
            <person name="Lv G."/>
            <person name="Zhou Y."/>
            <person name="Sun X."/>
            <person name="Brodelius P.E."/>
            <person name="Rose J.K.C."/>
            <person name="Tang K."/>
        </authorList>
    </citation>
    <scope>NUCLEOTIDE SEQUENCE [LARGE SCALE GENOMIC DNA]</scope>
    <source>
        <strain evidence="2">cv. Huhao1</strain>
        <tissue evidence="1">Leaf</tissue>
    </source>
</reference>
<keyword evidence="2" id="KW-1185">Reference proteome</keyword>
<dbReference type="PANTHER" id="PTHR36723">
    <property type="entry name" value="F22C12.19"/>
    <property type="match status" value="1"/>
</dbReference>
<protein>
    <submittedName>
        <fullName evidence="1">Uncharacterized protein</fullName>
    </submittedName>
</protein>
<dbReference type="AlphaFoldDB" id="A0A2U1NPQ3"/>
<evidence type="ECO:0000313" key="2">
    <source>
        <dbReference type="Proteomes" id="UP000245207"/>
    </source>
</evidence>
<dbReference type="Proteomes" id="UP000245207">
    <property type="component" value="Unassembled WGS sequence"/>
</dbReference>
<dbReference type="OrthoDB" id="755659at2759"/>
<comment type="caution">
    <text evidence="1">The sequence shown here is derived from an EMBL/GenBank/DDBJ whole genome shotgun (WGS) entry which is preliminary data.</text>
</comment>
<dbReference type="PANTHER" id="PTHR36723:SF1">
    <property type="entry name" value="F22C12.19"/>
    <property type="match status" value="1"/>
</dbReference>
<name>A0A2U1NPQ3_ARTAN</name>
<evidence type="ECO:0000313" key="1">
    <source>
        <dbReference type="EMBL" id="PWA75485.1"/>
    </source>
</evidence>
<accession>A0A2U1NPQ3</accession>
<proteinExistence type="predicted"/>
<sequence>MAPYLLEMQPIHLHVIRWKILARDHHTNILQFPLVAPKDVLDGLSTPPPKDLDDMLLDSMKPTSTSKVQNGGSLPTFPWSHVSGFKANPDVVKSTPNKSSCRDT</sequence>